<evidence type="ECO:0000313" key="2">
    <source>
        <dbReference type="Proteomes" id="UP001562425"/>
    </source>
</evidence>
<keyword evidence="2" id="KW-1185">Reference proteome</keyword>
<sequence length="69" mass="7595">MDQYSSEDASRSSSIVVVAAADIPEPQHQHHQQLPRTRNGRKRKYIADDAVSSLGQISEISVDASNSKM</sequence>
<dbReference type="AlphaFoldDB" id="A0ABD1CK41"/>
<comment type="caution">
    <text evidence="1">The sequence shown here is derived from an EMBL/GenBank/DDBJ whole genome shotgun (WGS) entry which is preliminary data.</text>
</comment>
<accession>A0ABD1CK41</accession>
<gene>
    <name evidence="1" type="ORF">pipiens_016715</name>
</gene>
<organism evidence="1 2">
    <name type="scientific">Culex pipiens pipiens</name>
    <name type="common">Northern house mosquito</name>
    <dbReference type="NCBI Taxonomy" id="38569"/>
    <lineage>
        <taxon>Eukaryota</taxon>
        <taxon>Metazoa</taxon>
        <taxon>Ecdysozoa</taxon>
        <taxon>Arthropoda</taxon>
        <taxon>Hexapoda</taxon>
        <taxon>Insecta</taxon>
        <taxon>Pterygota</taxon>
        <taxon>Neoptera</taxon>
        <taxon>Endopterygota</taxon>
        <taxon>Diptera</taxon>
        <taxon>Nematocera</taxon>
        <taxon>Culicoidea</taxon>
        <taxon>Culicidae</taxon>
        <taxon>Culicinae</taxon>
        <taxon>Culicini</taxon>
        <taxon>Culex</taxon>
        <taxon>Culex</taxon>
    </lineage>
</organism>
<reference evidence="1 2" key="1">
    <citation type="submission" date="2024-05" db="EMBL/GenBank/DDBJ databases">
        <title>Culex pipiens pipiens assembly and annotation.</title>
        <authorList>
            <person name="Alout H."/>
            <person name="Durand T."/>
        </authorList>
    </citation>
    <scope>NUCLEOTIDE SEQUENCE [LARGE SCALE GENOMIC DNA]</scope>
    <source>
        <strain evidence="1">HA-2024</strain>
        <tissue evidence="1">Whole body</tissue>
    </source>
</reference>
<proteinExistence type="predicted"/>
<evidence type="ECO:0000313" key="1">
    <source>
        <dbReference type="EMBL" id="KAL1376752.1"/>
    </source>
</evidence>
<dbReference type="Proteomes" id="UP001562425">
    <property type="component" value="Unassembled WGS sequence"/>
</dbReference>
<protein>
    <submittedName>
        <fullName evidence="1">Uncharacterized protein</fullName>
    </submittedName>
</protein>
<dbReference type="EMBL" id="JBEHCU010011421">
    <property type="protein sequence ID" value="KAL1376752.1"/>
    <property type="molecule type" value="Genomic_DNA"/>
</dbReference>
<name>A0ABD1CK41_CULPP</name>